<dbReference type="EMBL" id="JBHSLI010000001">
    <property type="protein sequence ID" value="MFC5291792.1"/>
    <property type="molecule type" value="Genomic_DNA"/>
</dbReference>
<keyword evidence="1" id="KW-1133">Transmembrane helix</keyword>
<keyword evidence="1" id="KW-0472">Membrane</keyword>
<gene>
    <name evidence="2" type="ORF">ACFPK2_02180</name>
</gene>
<evidence type="ECO:0000256" key="1">
    <source>
        <dbReference type="SAM" id="Phobius"/>
    </source>
</evidence>
<organism evidence="2 3">
    <name type="scientific">Bosea minatitlanensis</name>
    <dbReference type="NCBI Taxonomy" id="128782"/>
    <lineage>
        <taxon>Bacteria</taxon>
        <taxon>Pseudomonadati</taxon>
        <taxon>Pseudomonadota</taxon>
        <taxon>Alphaproteobacteria</taxon>
        <taxon>Hyphomicrobiales</taxon>
        <taxon>Boseaceae</taxon>
        <taxon>Bosea</taxon>
    </lineage>
</organism>
<dbReference type="Proteomes" id="UP001595976">
    <property type="component" value="Unassembled WGS sequence"/>
</dbReference>
<keyword evidence="3" id="KW-1185">Reference proteome</keyword>
<reference evidence="3" key="1">
    <citation type="journal article" date="2019" name="Int. J. Syst. Evol. Microbiol.">
        <title>The Global Catalogue of Microorganisms (GCM) 10K type strain sequencing project: providing services to taxonomists for standard genome sequencing and annotation.</title>
        <authorList>
            <consortium name="The Broad Institute Genomics Platform"/>
            <consortium name="The Broad Institute Genome Sequencing Center for Infectious Disease"/>
            <person name="Wu L."/>
            <person name="Ma J."/>
        </authorList>
    </citation>
    <scope>NUCLEOTIDE SEQUENCE [LARGE SCALE GENOMIC DNA]</scope>
    <source>
        <strain evidence="3">CGMCC 1.15643</strain>
    </source>
</reference>
<evidence type="ECO:0000313" key="2">
    <source>
        <dbReference type="EMBL" id="MFC5291792.1"/>
    </source>
</evidence>
<protein>
    <submittedName>
        <fullName evidence="2">Uncharacterized protein</fullName>
    </submittedName>
</protein>
<sequence length="50" mass="5488">MGGDGNFVIWIVLAAVPIGLVLISLWARARPPGETHLRVQENEPKKPDEP</sequence>
<comment type="caution">
    <text evidence="2">The sequence shown here is derived from an EMBL/GenBank/DDBJ whole genome shotgun (WGS) entry which is preliminary data.</text>
</comment>
<feature type="transmembrane region" description="Helical" evidence="1">
    <location>
        <begin position="6"/>
        <end position="27"/>
    </location>
</feature>
<proteinExistence type="predicted"/>
<keyword evidence="1" id="KW-0812">Transmembrane</keyword>
<dbReference type="RefSeq" id="WP_158445864.1">
    <property type="nucleotide sequence ID" value="NZ_JAOAOS010000001.1"/>
</dbReference>
<evidence type="ECO:0000313" key="3">
    <source>
        <dbReference type="Proteomes" id="UP001595976"/>
    </source>
</evidence>
<accession>A0ABW0EWX8</accession>
<name>A0ABW0EWX8_9HYPH</name>